<dbReference type="SMART" id="SM00822">
    <property type="entry name" value="PKS_KR"/>
    <property type="match status" value="2"/>
</dbReference>
<dbReference type="InterPro" id="IPR018201">
    <property type="entry name" value="Ketoacyl_synth_AS"/>
</dbReference>
<dbReference type="PANTHER" id="PTHR43775">
    <property type="entry name" value="FATTY ACID SYNTHASE"/>
    <property type="match status" value="1"/>
</dbReference>
<dbReference type="PROSITE" id="PS00606">
    <property type="entry name" value="KS3_1"/>
    <property type="match status" value="2"/>
</dbReference>
<comment type="caution">
    <text evidence="12">The sequence shown here is derived from an EMBL/GenBank/DDBJ whole genome shotgun (WGS) entry which is preliminary data.</text>
</comment>
<feature type="domain" description="PKS/mFAS DH" evidence="11">
    <location>
        <begin position="953"/>
        <end position="1229"/>
    </location>
</feature>
<dbReference type="PROSITE" id="PS52004">
    <property type="entry name" value="KS3_2"/>
    <property type="match status" value="2"/>
</dbReference>
<evidence type="ECO:0000313" key="13">
    <source>
        <dbReference type="Proteomes" id="UP001620295"/>
    </source>
</evidence>
<dbReference type="Gene3D" id="3.90.180.10">
    <property type="entry name" value="Medium-chain alcohol dehydrogenases, catalytic domain"/>
    <property type="match status" value="1"/>
</dbReference>
<feature type="active site" description="Proton acceptor; for dehydratase activity" evidence="8">
    <location>
        <position position="985"/>
    </location>
</feature>
<dbReference type="Proteomes" id="UP001620295">
    <property type="component" value="Unassembled WGS sequence"/>
</dbReference>
<organism evidence="12 13">
    <name type="scientific">Streptomyces milbemycinicus</name>
    <dbReference type="NCBI Taxonomy" id="476552"/>
    <lineage>
        <taxon>Bacteria</taxon>
        <taxon>Bacillati</taxon>
        <taxon>Actinomycetota</taxon>
        <taxon>Actinomycetes</taxon>
        <taxon>Kitasatosporales</taxon>
        <taxon>Streptomycetaceae</taxon>
        <taxon>Streptomyces</taxon>
    </lineage>
</organism>
<feature type="domain" description="Ketosynthase family 3 (KS3)" evidence="10">
    <location>
        <begin position="33"/>
        <end position="459"/>
    </location>
</feature>
<feature type="active site" description="Proton donor; for dehydratase activity" evidence="8">
    <location>
        <position position="1150"/>
    </location>
</feature>
<dbReference type="InterPro" id="IPR042104">
    <property type="entry name" value="PKS_dehydratase_sf"/>
</dbReference>
<keyword evidence="6" id="KW-0511">Multifunctional enzyme</keyword>
<dbReference type="InterPro" id="IPR049551">
    <property type="entry name" value="PKS_DH_C"/>
</dbReference>
<dbReference type="SUPFAM" id="SSF53901">
    <property type="entry name" value="Thiolase-like"/>
    <property type="match status" value="2"/>
</dbReference>
<dbReference type="CDD" id="cd00833">
    <property type="entry name" value="PKS"/>
    <property type="match status" value="2"/>
</dbReference>
<dbReference type="Gene3D" id="3.40.366.10">
    <property type="entry name" value="Malonyl-Coenzyme A Acyl Carrier Protein, domain 2"/>
    <property type="match status" value="2"/>
</dbReference>
<dbReference type="Gene3D" id="3.40.50.11460">
    <property type="match status" value="1"/>
</dbReference>
<evidence type="ECO:0000313" key="12">
    <source>
        <dbReference type="EMBL" id="MFK4273131.1"/>
    </source>
</evidence>
<dbReference type="Pfam" id="PF00550">
    <property type="entry name" value="PP-binding"/>
    <property type="match status" value="2"/>
</dbReference>
<feature type="active site" description="Proton acceptor; for dehydratase activity" evidence="8">
    <location>
        <position position="2714"/>
    </location>
</feature>
<keyword evidence="4" id="KW-0808">Transferase</keyword>
<dbReference type="SUPFAM" id="SSF52151">
    <property type="entry name" value="FabD/lysophospholipase-like"/>
    <property type="match status" value="2"/>
</dbReference>
<dbReference type="CDD" id="cd08956">
    <property type="entry name" value="KR_3_FAS_SDR_x"/>
    <property type="match status" value="2"/>
</dbReference>
<evidence type="ECO:0000256" key="5">
    <source>
        <dbReference type="ARBA" id="ARBA00023194"/>
    </source>
</evidence>
<feature type="region of interest" description="N-terminal hotdog fold" evidence="8">
    <location>
        <begin position="2682"/>
        <end position="2805"/>
    </location>
</feature>
<proteinExistence type="predicted"/>
<feature type="domain" description="Carrier" evidence="9">
    <location>
        <begin position="1705"/>
        <end position="1780"/>
    </location>
</feature>
<dbReference type="InterPro" id="IPR009081">
    <property type="entry name" value="PP-bd_ACP"/>
</dbReference>
<evidence type="ECO:0000256" key="6">
    <source>
        <dbReference type="ARBA" id="ARBA00023268"/>
    </source>
</evidence>
<dbReference type="InterPro" id="IPR016039">
    <property type="entry name" value="Thiolase-like"/>
</dbReference>
<dbReference type="InterPro" id="IPR020807">
    <property type="entry name" value="PKS_DH"/>
</dbReference>
<feature type="region of interest" description="N-terminal hotdog fold" evidence="8">
    <location>
        <begin position="953"/>
        <end position="1077"/>
    </location>
</feature>
<feature type="domain" description="PKS/mFAS DH" evidence="11">
    <location>
        <begin position="2682"/>
        <end position="2953"/>
    </location>
</feature>
<evidence type="ECO:0000256" key="4">
    <source>
        <dbReference type="ARBA" id="ARBA00022679"/>
    </source>
</evidence>
<dbReference type="InterPro" id="IPR001227">
    <property type="entry name" value="Ac_transferase_dom_sf"/>
</dbReference>
<dbReference type="Gene3D" id="3.30.70.3290">
    <property type="match status" value="2"/>
</dbReference>
<dbReference type="Pfam" id="PF00109">
    <property type="entry name" value="ketoacyl-synt"/>
    <property type="match status" value="2"/>
</dbReference>
<dbReference type="CDD" id="cd05195">
    <property type="entry name" value="enoyl_red"/>
    <property type="match status" value="1"/>
</dbReference>
<evidence type="ECO:0000259" key="9">
    <source>
        <dbReference type="PROSITE" id="PS50075"/>
    </source>
</evidence>
<dbReference type="SUPFAM" id="SSF51735">
    <property type="entry name" value="NAD(P)-binding Rossmann-fold domains"/>
    <property type="match status" value="5"/>
</dbReference>
<dbReference type="InterPro" id="IPR014043">
    <property type="entry name" value="Acyl_transferase_dom"/>
</dbReference>
<dbReference type="PROSITE" id="PS00012">
    <property type="entry name" value="PHOSPHOPANTETHEINE"/>
    <property type="match status" value="1"/>
</dbReference>
<comment type="pathway">
    <text evidence="1">Antibiotic biosynthesis.</text>
</comment>
<dbReference type="InterPro" id="IPR016036">
    <property type="entry name" value="Malonyl_transacylase_ACP-bd"/>
</dbReference>
<dbReference type="EMBL" id="JBJDQH010000045">
    <property type="protein sequence ID" value="MFK4273131.1"/>
    <property type="molecule type" value="Genomic_DNA"/>
</dbReference>
<dbReference type="SUPFAM" id="SSF55048">
    <property type="entry name" value="Probable ACP-binding domain of malonyl-CoA ACP transacylase"/>
    <property type="match status" value="2"/>
</dbReference>
<evidence type="ECO:0000256" key="3">
    <source>
        <dbReference type="ARBA" id="ARBA00022553"/>
    </source>
</evidence>
<keyword evidence="13" id="KW-1185">Reference proteome</keyword>
<dbReference type="Pfam" id="PF14765">
    <property type="entry name" value="PS-DH"/>
    <property type="match status" value="2"/>
</dbReference>
<dbReference type="SMART" id="SM00823">
    <property type="entry name" value="PKS_PP"/>
    <property type="match status" value="2"/>
</dbReference>
<dbReference type="InterPro" id="IPR055123">
    <property type="entry name" value="SpnB-like_Rossmann"/>
</dbReference>
<dbReference type="InterPro" id="IPR014030">
    <property type="entry name" value="Ketoacyl_synth_N"/>
</dbReference>
<dbReference type="InterPro" id="IPR013154">
    <property type="entry name" value="ADH-like_N"/>
</dbReference>
<dbReference type="InterPro" id="IPR049552">
    <property type="entry name" value="PKS_DH_N"/>
</dbReference>
<dbReference type="SMART" id="SM01294">
    <property type="entry name" value="PKS_PP_betabranch"/>
    <property type="match status" value="2"/>
</dbReference>
<feature type="domain" description="Ketosynthase family 3 (KS3)" evidence="10">
    <location>
        <begin position="1797"/>
        <end position="2223"/>
    </location>
</feature>
<feature type="region of interest" description="C-terminal hotdog fold" evidence="8">
    <location>
        <begin position="1089"/>
        <end position="1229"/>
    </location>
</feature>
<dbReference type="Pfam" id="PF02801">
    <property type="entry name" value="Ketoacyl-synt_C"/>
    <property type="match status" value="2"/>
</dbReference>
<dbReference type="Gene3D" id="3.10.129.110">
    <property type="entry name" value="Polyketide synthase dehydratase"/>
    <property type="match status" value="2"/>
</dbReference>
<feature type="region of interest" description="C-terminal hotdog fold" evidence="8">
    <location>
        <begin position="2817"/>
        <end position="2953"/>
    </location>
</feature>
<dbReference type="InterPro" id="IPR016035">
    <property type="entry name" value="Acyl_Trfase/lysoPLipase"/>
</dbReference>
<dbReference type="Gene3D" id="1.10.1200.10">
    <property type="entry name" value="ACP-like"/>
    <property type="match status" value="2"/>
</dbReference>
<dbReference type="Pfam" id="PF08659">
    <property type="entry name" value="KR"/>
    <property type="match status" value="2"/>
</dbReference>
<dbReference type="SMART" id="SM00829">
    <property type="entry name" value="PKS_ER"/>
    <property type="match status" value="1"/>
</dbReference>
<sequence>MTNEAQLVDYLKKLAADLRQAHRRIKKLEAGETEPIAIVGMACRLPGGVGSPEELWDLVLRGEDAVTDMPSDRGWALGELYDVDPDRPGTTYATQGGFLRGAAEFDAEFFGISPREALAMDPQQRLLLETAWEALENTGVDPRSLAGSRTGIFTGLMYHDYASGPGTLPDEVEGYLSTGMAGSVASGRISYFLELEGPAVTLDTACSSSLVALHLAVQALRDGECDLALAGGATVMATPATFVENSRQRGLATDGRCKAFAAAADGVGWGEGSALLVVERLSDARRLGHDVLAIVRGSAVNQDGASNGLTSPNGPSQERVIEQALASARLGFADIDVVEAHGTGTTLGDPIEAQALIATYGRERPDSSPLRLGSVKSNIGHTQAAAGAAGIIKMVMAMRHQQLPRTLHVDRPTPEVDWSAGTVELLTENHAWPRTGRPRRAGVSSFGISGTNAHVILEEPPTADPPTDTAKGADLPAHGAERADVSDSMVSAVLPVVPVPLSAATPAALPAQAARLHAHLLDRPDLPLGDLAAALATTRTAFEHRAVLLTESREELLGGLAELARGERPAGLVDGVADEVRCAFLFTGQGAQRPGMGRELYETFPAYARALDEVCAELGARLDMPLLPLLLADANSAEARLLDRTLYTQSATFALGVALFRLLEEWGVRPRLLSGHSVGELTATHVSGMLSLADACELVATRGRLMQELPEGGAMVSVAATADEVLPLLAGHESVAGVAAVNGPGSVVVSGDEDVVTGIAAHFTELGRRTRRIPVSHAFHSPLMDPVVEPLGEVAGRLSFEPPRIPVVSSVTGTVLDAADWADPAYWARQAREPVRFHDVVHTLVAEGVTVFLELGADAALTSMTEETLAASGTPTVVAPALRRQRPEVRTLTAMLAQAHTAGVPIDWRTFFGGRPTSRVPLPTYAFQGTRYWLETAPGAGDMGAAGLVAAEHPLLGATLVPAVGGGRLFTGRLSVEAQPWLADHAIDDAVLLPGTAVAELALWAARHVGLNHVADLVLEVPLALPRGGGLRVQLAVDSPDASGDRGFGLYTQPEGSADDVWTRHAGGTLTAVRTASAEELTVWPPAGAEKLDTDGCYADFAAAGVRYGPAFQGLRAVWRHGEEVYAEVRLPEDVTGDAGEFCLHPALADAALHASAFVPGEFGREQRARLPFAWRGVSLHAAGASFLRVRLAPTGPDTLALLFADAAGRTVATVESLAVRPAGAVEALDGAVDALLMPSWVPVGGCETPGRWAVLGPGPLAGLPHADVHADLAGLEAAVEAGAEVPDFIVGTVGTSDGSVDADAAHEAAERALALLRSWLAGERLGTARLVMVTWNAAAVADGDAPDPVQAAVWGLLSSAVTEHPGRIALVDLDGTAESLAALASTVGVDEPRLALREGRATAPRLTRAPAGSPRPPRGIDPNGTALITGGTGTLGALLARHLVHQHGVTDLLLTSRRGPDAPGATELTAELTKAGAHVTITACDTADPDQLAALLSHHTLTTVIHTAGILDDATITTLTNTQLHNVLRPKIDAATHLHHLTLNHPVTTFILYSSAAGQLGAPGQANYAAANTYLDALAHHRRTHGLPATSLAWGLWNTRSTMTGHLNDKELHRMERAGVVPISEEQGMALLDAAVGLDAPVAVPLPLEPGALRSQAAAGTLPPLLRGFVRVPVRRAANAAEGAYAGMTFAAGLRELPEAERLRLLLDLVRTHAARALGHANTDGLEARRSFRELGFDSLAAIELRNGVGAATGLGLPATLVFDHPTPQRLAEHLHEKLFDRGAEVALPELRATDDDPIVIVGMACRYPGGVATPDALWELVAAERDAISGMPEDRGWDVEELYDPELARPGTSYVRRGGFLYEAADFDAEFFGISPREALAMDPQQRLLLETSWEALERAGIDPRAVRGSRTGVFAGLMYHDYGSGPGTLPDEVEGFIGTGSAGSVASGRVAFTLGLEGPAVTLDTACSSSLVALHLAAQALRGGECDLALAGGVTVMATPGVFVELSRQGGLAPDGRCKAFAAGADGTGWGEGVGMLLVERLSDARRHGHPVLAVVRGSAVNQDGASNGLTAPNGPSQQRVIGQALASAGLAAVDVDVVEAHGTGTALGDPIEAQALLATYGQDRPVDRPLWLGSVKSNIGHTQAAAGVAGVIKSVLAMRHGVLPRTLHVEEPTPEVDWSSGAVELLAQAREWPETGRPRRAGVSAFGISGTNAHVILEQAPETVEESAPGETGSVLVPWVISARSAQALREQARNLAGHVARHGLRPVDVGFSLAAARAGLGHRAVLVGRETSELLAQLEALAEGRVAGGSVTDGGTAFLFSGQGSQRASMGRELYEAFPVFAAAFDEVCAGFDGMLPGSLRDAVFAGGEVLDRTEWTQAGLFALEVALFELVGSWGVRADVLLGHSIGELAAAYVAGVWSLQDACRVVAARGRLMQALPSGGVMVAVQAAEEELPELPAGVSVAAVNGPRSLVLSGDEEPVTAVAQEQAGRGRRIKRLAVGHAFHSARMEPMLAQFAEVLAGVEFRRPRIAVVSNVTGQIADEELATPAYWVRHVREAVRFADGVTTAHSRGVDKFLELGPGGSLTAMAEETLDHTGTGTVCTPILHPERPEAQSVVHALGRIYAAGAPADWSAFFTGTGARRVDLPTYAFQRRRFWLEHRRGAGDLTAIGLQAADHPLLGAAVALADGEGVLLTGRLSGRAQPWLLDHALLGQVLLPGSAFVDLVIRAGDLLNRPYLEVLTPHTPLLLGAGPEDEVTVQVRATPDSDSGRCTVTLHSRTSDGDWTLHATGTLSADAPAEPAPLPSWPPAGAEAVETDGVYQELAASGYHYGPAFQCLHALWRQHDELFAEVRLPESEREEGTRYGVHPALLDAALHAMAFVGGRDEGVRLPSSWAAVRLYASGATTARVRLTPSGDQLALLVTDEAGRPVVSVGSVVTKPAVFDQPSGGTLEQALLHLDWTALPVAAAQSYALVGDDPFGLTGAALRVAATFEELAANGPVPGIVVRCLAPRVSDDPAADAHAAAEATLGVIRAWLADDRFASARLVLVTSGAVAAGDAEDVTDLANSTSWGLVGSAQTEHPDRFFLVDLDGLDTSREVFGDALACAEPRIAVRRGTVAAPRLARARAHPALLPPSGPVPWRLESTGRGSIEDMALVPCPEVLDPLGPGQVRIAVHAVGLDFQDVVASLDPAEGSKGISGYAAGTVQETGAEVTDLAVGDRVLALRSGSSGPFAVCDHRCLAPMPDGWSYEQAAAVPLTYLIPYYGLVDLADVQPGMSVLVHDAADGSQLAAVQLAHQLGAEVYGTAATGKWPTLRKYGLDDAHIADSRTPEFEHRFMETSGGCGVDVVLNCLAGESVDAGLRLLPRGGRFLETGRADRRDPAQVAEAHAGVAYRTYDLAEADPDRIREMLVAVMSLCHDGKLTPPRITVRDLRRAREASRHANRATPAGPAVLTVPRGIDPNGTALITGGTGTLGALLARHLVHQHGVTDLLLTSRRGPDAPGATELTAELTKAGAHVTITACDTADPDQLAALLSHHTLTTVIHTAGILDDATITTLTNTQLHNVLRPKIDAATHLHHLTLNHPVTTFILYSSAAGQLGAPGQANYAAANTYLDALAHHRRTHGLPATSLAWGLWNTRSTMTGHLNDKELHRMERAGVVPLEDAEALALFDLACGADVPLQVITRLTPSTLRSGADEVPHLLRGLVQGTSRRTARSGSNGSGLRTRLARLPAVEQHRRVLELVRSHAATVLGHASVAAVTAERSFSELGFSSLTAVEFRNRLGAATGLRLPATLVFEHPTPTALATELLTALVPAGLSGVEAALAEVDALEAALKTIDADNGDRDRVVRRLRGLLSEWREPDTGPAALDDLATATTDDLFEAIDQGFGL</sequence>
<dbReference type="Gene3D" id="3.40.47.10">
    <property type="match status" value="2"/>
</dbReference>
<gene>
    <name evidence="12" type="ORF">ACI2L5_51020</name>
</gene>
<dbReference type="SMART" id="SM00827">
    <property type="entry name" value="PKS_AT"/>
    <property type="match status" value="2"/>
</dbReference>
<dbReference type="PROSITE" id="PS50075">
    <property type="entry name" value="CARRIER"/>
    <property type="match status" value="2"/>
</dbReference>
<dbReference type="InterPro" id="IPR032821">
    <property type="entry name" value="PKS_assoc"/>
</dbReference>
<dbReference type="PANTHER" id="PTHR43775:SF51">
    <property type="entry name" value="INACTIVE PHENOLPHTHIOCEROL SYNTHESIS POLYKETIDE SYNTHASE TYPE I PKS1-RELATED"/>
    <property type="match status" value="1"/>
</dbReference>
<dbReference type="InterPro" id="IPR020843">
    <property type="entry name" value="ER"/>
</dbReference>
<dbReference type="Pfam" id="PF00698">
    <property type="entry name" value="Acyl_transf_1"/>
    <property type="match status" value="2"/>
</dbReference>
<reference evidence="12 13" key="1">
    <citation type="submission" date="2024-11" db="EMBL/GenBank/DDBJ databases">
        <title>The Natural Products Discovery Center: Release of the First 8490 Sequenced Strains for Exploring Actinobacteria Biosynthetic Diversity.</title>
        <authorList>
            <person name="Kalkreuter E."/>
            <person name="Kautsar S.A."/>
            <person name="Yang D."/>
            <person name="Bader C.D."/>
            <person name="Teijaro C.N."/>
            <person name="Fluegel L."/>
            <person name="Davis C.M."/>
            <person name="Simpson J.R."/>
            <person name="Lauterbach L."/>
            <person name="Steele A.D."/>
            <person name="Gui C."/>
            <person name="Meng S."/>
            <person name="Li G."/>
            <person name="Viehrig K."/>
            <person name="Ye F."/>
            <person name="Su P."/>
            <person name="Kiefer A.F."/>
            <person name="Nichols A."/>
            <person name="Cepeda A.J."/>
            <person name="Yan W."/>
            <person name="Fan B."/>
            <person name="Jiang Y."/>
            <person name="Adhikari A."/>
            <person name="Zheng C.-J."/>
            <person name="Schuster L."/>
            <person name="Cowan T.M."/>
            <person name="Smanski M.J."/>
            <person name="Chevrette M.G."/>
            <person name="De Carvalho L.P.S."/>
            <person name="Shen B."/>
        </authorList>
    </citation>
    <scope>NUCLEOTIDE SEQUENCE [LARGE SCALE GENOMIC DNA]</scope>
    <source>
        <strain evidence="12 13">NPDC020863</strain>
    </source>
</reference>
<dbReference type="InterPro" id="IPR050091">
    <property type="entry name" value="PKS_NRPS_Biosynth_Enz"/>
</dbReference>
<evidence type="ECO:0000256" key="1">
    <source>
        <dbReference type="ARBA" id="ARBA00004792"/>
    </source>
</evidence>
<dbReference type="InterPro" id="IPR011032">
    <property type="entry name" value="GroES-like_sf"/>
</dbReference>
<evidence type="ECO:0000259" key="10">
    <source>
        <dbReference type="PROSITE" id="PS52004"/>
    </source>
</evidence>
<dbReference type="InterPro" id="IPR013968">
    <property type="entry name" value="PKS_KR"/>
</dbReference>
<dbReference type="InterPro" id="IPR057326">
    <property type="entry name" value="KR_dom"/>
</dbReference>
<dbReference type="Pfam" id="PF08240">
    <property type="entry name" value="ADH_N"/>
    <property type="match status" value="1"/>
</dbReference>
<dbReference type="Gene3D" id="3.40.50.720">
    <property type="entry name" value="NAD(P)-binding Rossmann-like Domain"/>
    <property type="match status" value="2"/>
</dbReference>
<dbReference type="InterPro" id="IPR036736">
    <property type="entry name" value="ACP-like_sf"/>
</dbReference>
<dbReference type="InterPro" id="IPR049900">
    <property type="entry name" value="PKS_mFAS_DH"/>
</dbReference>
<name>A0ABW8M9F1_9ACTN</name>
<dbReference type="Pfam" id="PF22953">
    <property type="entry name" value="SpnB_Rossmann"/>
    <property type="match status" value="2"/>
</dbReference>
<feature type="active site" description="Proton donor; for dehydratase activity" evidence="8">
    <location>
        <position position="2878"/>
    </location>
</feature>
<dbReference type="InterPro" id="IPR036291">
    <property type="entry name" value="NAD(P)-bd_dom_sf"/>
</dbReference>
<evidence type="ECO:0000259" key="11">
    <source>
        <dbReference type="PROSITE" id="PS52019"/>
    </source>
</evidence>
<protein>
    <submittedName>
        <fullName evidence="12">SDR family NAD(P)-dependent oxidoreductase</fullName>
    </submittedName>
</protein>
<keyword evidence="2" id="KW-0596">Phosphopantetheine</keyword>
<accession>A0ABW8M9F1</accession>
<evidence type="ECO:0000256" key="7">
    <source>
        <dbReference type="ARBA" id="ARBA00023315"/>
    </source>
</evidence>
<dbReference type="SMART" id="SM00826">
    <property type="entry name" value="PKS_DH"/>
    <property type="match status" value="2"/>
</dbReference>
<dbReference type="Pfam" id="PF16197">
    <property type="entry name" value="KAsynt_C_assoc"/>
    <property type="match status" value="2"/>
</dbReference>
<dbReference type="Pfam" id="PF21089">
    <property type="entry name" value="PKS_DH_N"/>
    <property type="match status" value="2"/>
</dbReference>
<keyword evidence="3" id="KW-0597">Phosphoprotein</keyword>
<dbReference type="InterPro" id="IPR006162">
    <property type="entry name" value="Ppantetheine_attach_site"/>
</dbReference>
<dbReference type="Pfam" id="PF13602">
    <property type="entry name" value="ADH_zinc_N_2"/>
    <property type="match status" value="1"/>
</dbReference>
<dbReference type="InterPro" id="IPR020841">
    <property type="entry name" value="PKS_Beta-ketoAc_synthase_dom"/>
</dbReference>
<dbReference type="RefSeq" id="WP_404749172.1">
    <property type="nucleotide sequence ID" value="NZ_JBJDQH010000045.1"/>
</dbReference>
<evidence type="ECO:0000256" key="8">
    <source>
        <dbReference type="PROSITE-ProRule" id="PRU01363"/>
    </source>
</evidence>
<dbReference type="SMART" id="SM00825">
    <property type="entry name" value="PKS_KS"/>
    <property type="match status" value="2"/>
</dbReference>
<dbReference type="SUPFAM" id="SSF47336">
    <property type="entry name" value="ACP-like"/>
    <property type="match status" value="2"/>
</dbReference>
<keyword evidence="5" id="KW-0045">Antibiotic biosynthesis</keyword>
<evidence type="ECO:0000256" key="2">
    <source>
        <dbReference type="ARBA" id="ARBA00022450"/>
    </source>
</evidence>
<dbReference type="InterPro" id="IPR020806">
    <property type="entry name" value="PKS_PP-bd"/>
</dbReference>
<keyword evidence="7" id="KW-0012">Acyltransferase</keyword>
<dbReference type="SUPFAM" id="SSF50129">
    <property type="entry name" value="GroES-like"/>
    <property type="match status" value="1"/>
</dbReference>
<dbReference type="PROSITE" id="PS52019">
    <property type="entry name" value="PKS_MFAS_DH"/>
    <property type="match status" value="2"/>
</dbReference>
<dbReference type="InterPro" id="IPR014031">
    <property type="entry name" value="Ketoacyl_synth_C"/>
</dbReference>
<feature type="domain" description="Carrier" evidence="9">
    <location>
        <begin position="3745"/>
        <end position="3820"/>
    </location>
</feature>